<keyword evidence="1" id="KW-0472">Membrane</keyword>
<reference evidence="2" key="1">
    <citation type="journal article" date="2021" name="Nat. Commun.">
        <title>Genetic determinants of endophytism in the Arabidopsis root mycobiome.</title>
        <authorList>
            <person name="Mesny F."/>
            <person name="Miyauchi S."/>
            <person name="Thiergart T."/>
            <person name="Pickel B."/>
            <person name="Atanasova L."/>
            <person name="Karlsson M."/>
            <person name="Huettel B."/>
            <person name="Barry K.W."/>
            <person name="Haridas S."/>
            <person name="Chen C."/>
            <person name="Bauer D."/>
            <person name="Andreopoulos W."/>
            <person name="Pangilinan J."/>
            <person name="LaButti K."/>
            <person name="Riley R."/>
            <person name="Lipzen A."/>
            <person name="Clum A."/>
            <person name="Drula E."/>
            <person name="Henrissat B."/>
            <person name="Kohler A."/>
            <person name="Grigoriev I.V."/>
            <person name="Martin F.M."/>
            <person name="Hacquard S."/>
        </authorList>
    </citation>
    <scope>NUCLEOTIDE SEQUENCE</scope>
    <source>
        <strain evidence="2">MPI-CAGE-AT-0023</strain>
    </source>
</reference>
<evidence type="ECO:0000313" key="3">
    <source>
        <dbReference type="Proteomes" id="UP000720189"/>
    </source>
</evidence>
<organism evidence="2 3">
    <name type="scientific">Fusarium redolens</name>
    <dbReference type="NCBI Taxonomy" id="48865"/>
    <lineage>
        <taxon>Eukaryota</taxon>
        <taxon>Fungi</taxon>
        <taxon>Dikarya</taxon>
        <taxon>Ascomycota</taxon>
        <taxon>Pezizomycotina</taxon>
        <taxon>Sordariomycetes</taxon>
        <taxon>Hypocreomycetidae</taxon>
        <taxon>Hypocreales</taxon>
        <taxon>Nectriaceae</taxon>
        <taxon>Fusarium</taxon>
        <taxon>Fusarium redolens species complex</taxon>
    </lineage>
</organism>
<sequence>MPLASLGPASCSEYTTLYSRRNWAEWWNTHKGFIAILVLCVIMFISSVLYMLSALLITK</sequence>
<dbReference type="EMBL" id="JAGMUX010000007">
    <property type="protein sequence ID" value="KAH7254116.1"/>
    <property type="molecule type" value="Genomic_DNA"/>
</dbReference>
<gene>
    <name evidence="2" type="ORF">BKA55DRAFT_567040</name>
</gene>
<accession>A0A9P9HAS1</accession>
<keyword evidence="1" id="KW-1133">Transmembrane helix</keyword>
<evidence type="ECO:0000256" key="1">
    <source>
        <dbReference type="SAM" id="Phobius"/>
    </source>
</evidence>
<proteinExistence type="predicted"/>
<dbReference type="AlphaFoldDB" id="A0A9P9HAS1"/>
<dbReference type="Proteomes" id="UP000720189">
    <property type="component" value="Unassembled WGS sequence"/>
</dbReference>
<dbReference type="GeneID" id="70222643"/>
<keyword evidence="1" id="KW-0812">Transmembrane</keyword>
<protein>
    <submittedName>
        <fullName evidence="2">Uncharacterized protein</fullName>
    </submittedName>
</protein>
<feature type="transmembrane region" description="Helical" evidence="1">
    <location>
        <begin position="33"/>
        <end position="57"/>
    </location>
</feature>
<dbReference type="RefSeq" id="XP_046050363.1">
    <property type="nucleotide sequence ID" value="XM_046192689.1"/>
</dbReference>
<comment type="caution">
    <text evidence="2">The sequence shown here is derived from an EMBL/GenBank/DDBJ whole genome shotgun (WGS) entry which is preliminary data.</text>
</comment>
<keyword evidence="3" id="KW-1185">Reference proteome</keyword>
<evidence type="ECO:0000313" key="2">
    <source>
        <dbReference type="EMBL" id="KAH7254116.1"/>
    </source>
</evidence>
<name>A0A9P9HAS1_FUSRE</name>